<accession>A0A023GE82</accession>
<dbReference type="PANTHER" id="PTHR11905">
    <property type="entry name" value="ADAM A DISINTEGRIN AND METALLOPROTEASE DOMAIN"/>
    <property type="match status" value="1"/>
</dbReference>
<organism evidence="8">
    <name type="scientific">Amblyomma triste</name>
    <name type="common">Neotropical tick</name>
    <dbReference type="NCBI Taxonomy" id="251400"/>
    <lineage>
        <taxon>Eukaryota</taxon>
        <taxon>Metazoa</taxon>
        <taxon>Ecdysozoa</taxon>
        <taxon>Arthropoda</taxon>
        <taxon>Chelicerata</taxon>
        <taxon>Arachnida</taxon>
        <taxon>Acari</taxon>
        <taxon>Parasitiformes</taxon>
        <taxon>Ixodida</taxon>
        <taxon>Ixodoidea</taxon>
        <taxon>Ixodidae</taxon>
        <taxon>Amblyomminae</taxon>
        <taxon>Amblyomma</taxon>
    </lineage>
</organism>
<evidence type="ECO:0000256" key="1">
    <source>
        <dbReference type="ARBA" id="ARBA00022670"/>
    </source>
</evidence>
<evidence type="ECO:0000313" key="8">
    <source>
        <dbReference type="EMBL" id="JAC31283.1"/>
    </source>
</evidence>
<dbReference type="PANTHER" id="PTHR11905:SF159">
    <property type="entry name" value="ADAM METALLOPROTEASE"/>
    <property type="match status" value="1"/>
</dbReference>
<dbReference type="InterPro" id="IPR001590">
    <property type="entry name" value="Peptidase_M12B"/>
</dbReference>
<dbReference type="GO" id="GO:0006509">
    <property type="term" value="P:membrane protein ectodomain proteolysis"/>
    <property type="evidence" value="ECO:0007669"/>
    <property type="project" value="TreeGrafter"/>
</dbReference>
<dbReference type="Gene3D" id="3.40.390.10">
    <property type="entry name" value="Collagenase (Catalytic Domain)"/>
    <property type="match status" value="1"/>
</dbReference>
<evidence type="ECO:0000256" key="2">
    <source>
        <dbReference type="ARBA" id="ARBA00022801"/>
    </source>
</evidence>
<feature type="signal peptide" evidence="6">
    <location>
        <begin position="1"/>
        <end position="19"/>
    </location>
</feature>
<feature type="binding site" evidence="5">
    <location>
        <position position="351"/>
    </location>
    <ligand>
        <name>Zn(2+)</name>
        <dbReference type="ChEBI" id="CHEBI:29105"/>
        <note>catalytic</note>
    </ligand>
</feature>
<evidence type="ECO:0000259" key="7">
    <source>
        <dbReference type="PROSITE" id="PS50215"/>
    </source>
</evidence>
<dbReference type="PROSITE" id="PS50215">
    <property type="entry name" value="ADAM_MEPRO"/>
    <property type="match status" value="1"/>
</dbReference>
<feature type="active site" evidence="5">
    <location>
        <position position="352"/>
    </location>
</feature>
<dbReference type="GO" id="GO:0004222">
    <property type="term" value="F:metalloendopeptidase activity"/>
    <property type="evidence" value="ECO:0007669"/>
    <property type="project" value="InterPro"/>
</dbReference>
<feature type="domain" description="Peptidase M12B" evidence="7">
    <location>
        <begin position="193"/>
        <end position="423"/>
    </location>
</feature>
<feature type="binding site" evidence="5">
    <location>
        <position position="361"/>
    </location>
    <ligand>
        <name>Zn(2+)</name>
        <dbReference type="ChEBI" id="CHEBI:29105"/>
        <note>catalytic</note>
    </ligand>
</feature>
<keyword evidence="2" id="KW-0378">Hydrolase</keyword>
<evidence type="ECO:0000256" key="5">
    <source>
        <dbReference type="PROSITE-ProRule" id="PRU00276"/>
    </source>
</evidence>
<keyword evidence="4 8" id="KW-0482">Metalloprotease</keyword>
<dbReference type="InterPro" id="IPR024079">
    <property type="entry name" value="MetalloPept_cat_dom_sf"/>
</dbReference>
<evidence type="ECO:0000256" key="4">
    <source>
        <dbReference type="ARBA" id="ARBA00023049"/>
    </source>
</evidence>
<keyword evidence="1 8" id="KW-0645">Protease</keyword>
<keyword evidence="3 5" id="KW-0862">Zinc</keyword>
<keyword evidence="6" id="KW-0732">Signal</keyword>
<dbReference type="Pfam" id="PF13688">
    <property type="entry name" value="Reprolysin_5"/>
    <property type="match status" value="1"/>
</dbReference>
<keyword evidence="5" id="KW-0479">Metal-binding</keyword>
<feature type="binding site" evidence="5">
    <location>
        <position position="355"/>
    </location>
    <ligand>
        <name>Zn(2+)</name>
        <dbReference type="ChEBI" id="CHEBI:29105"/>
        <note>catalytic</note>
    </ligand>
</feature>
<dbReference type="EMBL" id="GBBM01004135">
    <property type="protein sequence ID" value="JAC31283.1"/>
    <property type="molecule type" value="mRNA"/>
</dbReference>
<reference evidence="8" key="1">
    <citation type="submission" date="2014-03" db="EMBL/GenBank/DDBJ databases">
        <title>The sialotranscriptome of Amblyomma triste, Amblyomma parvum and Amblyomma cajennense ticks, uncovered by 454-based RNA-seq.</title>
        <authorList>
            <person name="Garcia G.R."/>
            <person name="Gardinassi L.G."/>
            <person name="Ribeiro J.M."/>
            <person name="Anatriello E."/>
            <person name="Ferreira B.R."/>
            <person name="Moreira H.N."/>
            <person name="Mafra C."/>
            <person name="Olegario M.M."/>
            <person name="Szabo P.J."/>
            <person name="Miranda-Santos I.K."/>
            <person name="Maruyama S.R."/>
        </authorList>
    </citation>
    <scope>NUCLEOTIDE SEQUENCE</scope>
    <source>
        <strain evidence="8">Mato Grasso do Sul</strain>
        <tissue evidence="8">Salivary glands</tissue>
    </source>
</reference>
<evidence type="ECO:0000256" key="6">
    <source>
        <dbReference type="SAM" id="SignalP"/>
    </source>
</evidence>
<protein>
    <submittedName>
        <fullName evidence="8">Putative tick metalloprotease 1</fullName>
    </submittedName>
</protein>
<dbReference type="AlphaFoldDB" id="A0A023GE82"/>
<evidence type="ECO:0000256" key="3">
    <source>
        <dbReference type="ARBA" id="ARBA00022833"/>
    </source>
</evidence>
<comment type="caution">
    <text evidence="5">Lacks conserved residue(s) required for the propagation of feature annotation.</text>
</comment>
<feature type="chain" id="PRO_5001517741" evidence="6">
    <location>
        <begin position="20"/>
        <end position="527"/>
    </location>
</feature>
<dbReference type="GO" id="GO:0046872">
    <property type="term" value="F:metal ion binding"/>
    <property type="evidence" value="ECO:0007669"/>
    <property type="project" value="UniProtKB-KW"/>
</dbReference>
<dbReference type="SUPFAM" id="SSF55486">
    <property type="entry name" value="Metalloproteases ('zincins'), catalytic domain"/>
    <property type="match status" value="1"/>
</dbReference>
<proteinExistence type="evidence at transcript level"/>
<name>A0A023GE82_AMBTT</name>
<sequence length="527" mass="59292">MHCIICVLCLLVWWPGSLFEVEGRLTTTQYVLPRLLEERSSEGRLTLVVRDDIVLDLEKTSAFADNFDFVQLGEHTNLFEEMSSSRFRGDVYKDDRFHAAVLVSQEDGLRIKGILGGSLRIQHLENAVPNQDGSVLHSLNEIEHNTFDGIESQLLDNNIVTNQQAERRSNEDAGNILSARAAGVSATVTVKKITVETRVVVSSRYAAAFKSSDYSHVNNLFDYLRVLFAFVNVVCAQFKKNVLDLQVKVVGVVLLQETTETFMHKFSSVDALYPDTLDRFNTFIKKKSSVFVKDDIVVYLTPYRIGRQQSDGTVDQAGAGLAGLGAACTDHRGSLVTDIPKEFTGIYNIVHEMLHLLGSAHDGEKAPYYLKNSPGGTTCAGQGDSVMSPVHTGNKKLTFSICTQRQVLAYLTNPRGHCLITQVTRYTQVVSMEKMFVNRQKYCQRMVKDIPDVKFHPYLDEKNDIKKCVLMCSWKRDYKLNVRLRSAPNYTPCLMKNHKVIKMCLWNNCTSVLKQLLSPVAAQQQKL</sequence>